<feature type="chain" id="PRO_5018702855" description="LPS export ABC transporter periplasmic protein LptC" evidence="1">
    <location>
        <begin position="20"/>
        <end position="229"/>
    </location>
</feature>
<keyword evidence="1" id="KW-0732">Signal</keyword>
<evidence type="ECO:0000256" key="1">
    <source>
        <dbReference type="SAM" id="SignalP"/>
    </source>
</evidence>
<dbReference type="Proteomes" id="UP000282184">
    <property type="component" value="Unassembled WGS sequence"/>
</dbReference>
<accession>A0A3S0H1Y6</accession>
<dbReference type="OrthoDB" id="86940at2"/>
<protein>
    <recommendedName>
        <fullName evidence="4">LPS export ABC transporter periplasmic protein LptC</fullName>
    </recommendedName>
</protein>
<evidence type="ECO:0008006" key="4">
    <source>
        <dbReference type="Google" id="ProtNLM"/>
    </source>
</evidence>
<proteinExistence type="predicted"/>
<name>A0A3S0H1Y6_9BACT</name>
<evidence type="ECO:0000313" key="3">
    <source>
        <dbReference type="Proteomes" id="UP000282184"/>
    </source>
</evidence>
<organism evidence="2 3">
    <name type="scientific">Hymenobacter gummosus</name>
    <dbReference type="NCBI Taxonomy" id="1776032"/>
    <lineage>
        <taxon>Bacteria</taxon>
        <taxon>Pseudomonadati</taxon>
        <taxon>Bacteroidota</taxon>
        <taxon>Cytophagia</taxon>
        <taxon>Cytophagales</taxon>
        <taxon>Hymenobacteraceae</taxon>
        <taxon>Hymenobacter</taxon>
    </lineage>
</organism>
<dbReference type="EMBL" id="RXOF01000016">
    <property type="protein sequence ID" value="RTQ46266.1"/>
    <property type="molecule type" value="Genomic_DNA"/>
</dbReference>
<feature type="signal peptide" evidence="1">
    <location>
        <begin position="1"/>
        <end position="19"/>
    </location>
</feature>
<keyword evidence="3" id="KW-1185">Reference proteome</keyword>
<gene>
    <name evidence="2" type="ORF">EJV47_22315</name>
</gene>
<dbReference type="AlphaFoldDB" id="A0A3S0H1Y6"/>
<sequence length="229" mass="24778">MIFLFTALLAALHGPSTPADVTSTFRADMVPAKGVRTAAFIPTGWMLEKQISGDLNGDSRPDPVLMLAERPSPTAPEAKRERALVVLLSEPSGQFRRVAASGTALYCTGCFDSDRGTSGTPELSIVKGVLSVRHISGVQQTVDLTQRYQFDKATDRVRLVAENLLLSSRLKLDTTAKRTDYLTGQQTTERITSDPADASGTKQLVTRKDAKVPTTPRYLEEVNVSVAAL</sequence>
<comment type="caution">
    <text evidence="2">The sequence shown here is derived from an EMBL/GenBank/DDBJ whole genome shotgun (WGS) entry which is preliminary data.</text>
</comment>
<evidence type="ECO:0000313" key="2">
    <source>
        <dbReference type="EMBL" id="RTQ46266.1"/>
    </source>
</evidence>
<dbReference type="RefSeq" id="WP_126695430.1">
    <property type="nucleotide sequence ID" value="NZ_RXOF01000016.1"/>
</dbReference>
<reference evidence="2 3" key="1">
    <citation type="submission" date="2018-12" db="EMBL/GenBank/DDBJ databases">
        <title>Hymenobacter gummosus sp. nov., isolated from a spring.</title>
        <authorList>
            <person name="Nie L."/>
        </authorList>
    </citation>
    <scope>NUCLEOTIDE SEQUENCE [LARGE SCALE GENOMIC DNA]</scope>
    <source>
        <strain evidence="2 3">KCTC 52166</strain>
    </source>
</reference>